<organism evidence="1 2">
    <name type="scientific">Neofusicoccum parvum</name>
    <dbReference type="NCBI Taxonomy" id="310453"/>
    <lineage>
        <taxon>Eukaryota</taxon>
        <taxon>Fungi</taxon>
        <taxon>Dikarya</taxon>
        <taxon>Ascomycota</taxon>
        <taxon>Pezizomycotina</taxon>
        <taxon>Dothideomycetes</taxon>
        <taxon>Dothideomycetes incertae sedis</taxon>
        <taxon>Botryosphaeriales</taxon>
        <taxon>Botryosphaeriaceae</taxon>
        <taxon>Neofusicoccum</taxon>
    </lineage>
</organism>
<dbReference type="EMBL" id="BSXG01000137">
    <property type="protein sequence ID" value="GME48141.1"/>
    <property type="molecule type" value="Genomic_DNA"/>
</dbReference>
<comment type="caution">
    <text evidence="1">The sequence shown here is derived from an EMBL/GenBank/DDBJ whole genome shotgun (WGS) entry which is preliminary data.</text>
</comment>
<evidence type="ECO:0000313" key="2">
    <source>
        <dbReference type="Proteomes" id="UP001165186"/>
    </source>
</evidence>
<gene>
    <name evidence="1" type="primary">g7475</name>
    <name evidence="1" type="ORF">NpPPO83_00007475</name>
</gene>
<evidence type="ECO:0000313" key="1">
    <source>
        <dbReference type="EMBL" id="GME48141.1"/>
    </source>
</evidence>
<keyword evidence="2" id="KW-1185">Reference proteome</keyword>
<protein>
    <submittedName>
        <fullName evidence="1">Uncharacterized protein</fullName>
    </submittedName>
</protein>
<reference evidence="1" key="1">
    <citation type="submission" date="2024-09" db="EMBL/GenBank/DDBJ databases">
        <title>Draft Genome Sequences of Neofusicoccum parvum.</title>
        <authorList>
            <person name="Ashida A."/>
            <person name="Camagna M."/>
            <person name="Tanaka A."/>
            <person name="Takemoto D."/>
        </authorList>
    </citation>
    <scope>NUCLEOTIDE SEQUENCE</scope>
    <source>
        <strain evidence="1">PPO83</strain>
    </source>
</reference>
<dbReference type="Proteomes" id="UP001165186">
    <property type="component" value="Unassembled WGS sequence"/>
</dbReference>
<proteinExistence type="predicted"/>
<accession>A0ACB5SLY4</accession>
<name>A0ACB5SLY4_9PEZI</name>
<sequence length="727" mass="80052">MTDAEPQAVQVDKTSDGITTITINRLHRRNAIDGPTAKKLTEAFLEFENDPTQKVCVFYGANGTFCAGFDLHEIAKFNPGDAAYDGPIVDASHRVDGRNIGPIGPSRMQIKKPVISAVSGYAVAGGLELSLLGDIRVAEEDAIFGVFCRRFGVPLIDGGTVRLQAIVGLGRALDMILTGRAVPAQEALQMGLANRVVPKGQALAEATGIARQLLTFPQACMNTDRTSCYYSAYNATSFEDALTHEFDHGIKFYDDAALTRALNLFLPKDVRDSIAPDLSTFGAKVLSPQVLNWVLDAERNLPYVKTFDSWGRRRDELITTEGWRKLQALGIAEGMAAIPYENLHGEFSRVHHFAKYALWCGSAAWVNCPTLMVDGVASLFRKHLSNPDLPEDQLVVLRSAYERLVSRDPDVAWTTGQWMTERSGGSDVSMTETVATYTPDRTRIVKAADGSELGPWVIDGFKWFSSATDANMMVMLAKTPKGISTFFAPMKRTLEQKDILGNDTELNGVHIQRLKNKLGTRALPTAELELKGVRAWLVGEEGLQECMECLGGVGYLENDDMQFNIARLYRDANVLPIWEGTTDMMADDTVLRVLHGRLRKEVMTSMEAWVAMLLEEVKVSGRFVSQHAQIASWWADLEFVVKGASREEAEIKSRAAMEGLVDVVQGLLLLVDSLSDGEEVARLVTEAWFFEKSCATSLKREDWKDQSEADLSIVFGLGGPHAPSAKL</sequence>